<dbReference type="Proteomes" id="UP000248688">
    <property type="component" value="Chromosome"/>
</dbReference>
<feature type="region of interest" description="Disordered" evidence="1">
    <location>
        <begin position="32"/>
        <end position="69"/>
    </location>
</feature>
<reference evidence="2 3" key="1">
    <citation type="submission" date="2018-06" db="EMBL/GenBank/DDBJ databases">
        <title>Echinicola strongylocentroti sp. nov., isolated from a sea urchin Strongylocentrotus intermedius.</title>
        <authorList>
            <person name="Bae S.S."/>
        </authorList>
    </citation>
    <scope>NUCLEOTIDE SEQUENCE [LARGE SCALE GENOMIC DNA]</scope>
    <source>
        <strain evidence="2 3">MEBiC08714</strain>
    </source>
</reference>
<keyword evidence="3" id="KW-1185">Reference proteome</keyword>
<evidence type="ECO:0000313" key="2">
    <source>
        <dbReference type="EMBL" id="AWW30848.1"/>
    </source>
</evidence>
<sequence length="69" mass="7504">MLLKNVNTNGGVTLFSNNPSVGLISAFKRLMGGKSQPPNLSSDPVDSGQTRPLWKNPLESDSLKMEYKP</sequence>
<proteinExistence type="predicted"/>
<accession>A0A2Z4IJZ6</accession>
<evidence type="ECO:0000313" key="3">
    <source>
        <dbReference type="Proteomes" id="UP000248688"/>
    </source>
</evidence>
<feature type="compositionally biased region" description="Polar residues" evidence="1">
    <location>
        <begin position="36"/>
        <end position="50"/>
    </location>
</feature>
<gene>
    <name evidence="2" type="ORF">DN752_12320</name>
</gene>
<evidence type="ECO:0000256" key="1">
    <source>
        <dbReference type="SAM" id="MobiDB-lite"/>
    </source>
</evidence>
<protein>
    <submittedName>
        <fullName evidence="2">Uncharacterized protein</fullName>
    </submittedName>
</protein>
<dbReference type="AlphaFoldDB" id="A0A2Z4IJZ6"/>
<dbReference type="KEGG" id="est:DN752_12320"/>
<organism evidence="2 3">
    <name type="scientific">Echinicola strongylocentroti</name>
    <dbReference type="NCBI Taxonomy" id="1795355"/>
    <lineage>
        <taxon>Bacteria</taxon>
        <taxon>Pseudomonadati</taxon>
        <taxon>Bacteroidota</taxon>
        <taxon>Cytophagia</taxon>
        <taxon>Cytophagales</taxon>
        <taxon>Cyclobacteriaceae</taxon>
        <taxon>Echinicola</taxon>
    </lineage>
</organism>
<name>A0A2Z4IJZ6_9BACT</name>
<dbReference type="EMBL" id="CP030041">
    <property type="protein sequence ID" value="AWW30848.1"/>
    <property type="molecule type" value="Genomic_DNA"/>
</dbReference>